<keyword evidence="1" id="KW-0812">Transmembrane</keyword>
<dbReference type="Proteomes" id="UP001596328">
    <property type="component" value="Unassembled WGS sequence"/>
</dbReference>
<protein>
    <submittedName>
        <fullName evidence="2">Uncharacterized protein</fullName>
    </submittedName>
</protein>
<keyword evidence="1" id="KW-1133">Transmembrane helix</keyword>
<dbReference type="AlphaFoldDB" id="A0ABD5S5L1"/>
<evidence type="ECO:0000313" key="2">
    <source>
        <dbReference type="EMBL" id="MFC6726891.1"/>
    </source>
</evidence>
<evidence type="ECO:0000256" key="1">
    <source>
        <dbReference type="SAM" id="Phobius"/>
    </source>
</evidence>
<accession>A0ABD5S5L1</accession>
<evidence type="ECO:0000313" key="3">
    <source>
        <dbReference type="Proteomes" id="UP001596328"/>
    </source>
</evidence>
<organism evidence="2 3">
    <name type="scientific">Halobium palmae</name>
    <dbReference type="NCBI Taxonomy" id="1776492"/>
    <lineage>
        <taxon>Archaea</taxon>
        <taxon>Methanobacteriati</taxon>
        <taxon>Methanobacteriota</taxon>
        <taxon>Stenosarchaea group</taxon>
        <taxon>Halobacteria</taxon>
        <taxon>Halobacteriales</taxon>
        <taxon>Haloferacaceae</taxon>
        <taxon>Halobium</taxon>
    </lineage>
</organism>
<proteinExistence type="predicted"/>
<keyword evidence="3" id="KW-1185">Reference proteome</keyword>
<reference evidence="2 3" key="1">
    <citation type="journal article" date="2019" name="Int. J. Syst. Evol. Microbiol.">
        <title>The Global Catalogue of Microorganisms (GCM) 10K type strain sequencing project: providing services to taxonomists for standard genome sequencing and annotation.</title>
        <authorList>
            <consortium name="The Broad Institute Genomics Platform"/>
            <consortium name="The Broad Institute Genome Sequencing Center for Infectious Disease"/>
            <person name="Wu L."/>
            <person name="Ma J."/>
        </authorList>
    </citation>
    <scope>NUCLEOTIDE SEQUENCE [LARGE SCALE GENOMIC DNA]</scope>
    <source>
        <strain evidence="2 3">NBRC 111368</strain>
    </source>
</reference>
<comment type="caution">
    <text evidence="2">The sequence shown here is derived from an EMBL/GenBank/DDBJ whole genome shotgun (WGS) entry which is preliminary data.</text>
</comment>
<feature type="transmembrane region" description="Helical" evidence="1">
    <location>
        <begin position="29"/>
        <end position="51"/>
    </location>
</feature>
<sequence>MAGLIQRTAEAIDDMWRSVWHDSSTAEKVIIALLLIVTGLAIPVIPIVWVARIIAR</sequence>
<name>A0ABD5S5L1_9EURY</name>
<keyword evidence="1" id="KW-0472">Membrane</keyword>
<gene>
    <name evidence="2" type="ORF">ACFQE1_21440</name>
</gene>
<dbReference type="EMBL" id="JBHSWU010001486">
    <property type="protein sequence ID" value="MFC6726891.1"/>
    <property type="molecule type" value="Genomic_DNA"/>
</dbReference>